<dbReference type="Gene3D" id="3.90.180.10">
    <property type="entry name" value="Medium-chain alcohol dehydrogenases, catalytic domain"/>
    <property type="match status" value="2"/>
</dbReference>
<dbReference type="GO" id="GO:0016491">
    <property type="term" value="F:oxidoreductase activity"/>
    <property type="evidence" value="ECO:0007669"/>
    <property type="project" value="InterPro"/>
</dbReference>
<protein>
    <recommendedName>
        <fullName evidence="1">Enoyl reductase (ER) domain-containing protein</fullName>
    </recommendedName>
</protein>
<dbReference type="Proteomes" id="UP000308092">
    <property type="component" value="Unassembled WGS sequence"/>
</dbReference>
<dbReference type="InterPro" id="IPR050700">
    <property type="entry name" value="YIM1/Zinc_Alcohol_DH_Fams"/>
</dbReference>
<dbReference type="InterPro" id="IPR011032">
    <property type="entry name" value="GroES-like_sf"/>
</dbReference>
<dbReference type="Pfam" id="PF13602">
    <property type="entry name" value="ADH_zinc_N_2"/>
    <property type="match status" value="1"/>
</dbReference>
<reference evidence="2 3" key="1">
    <citation type="submission" date="2019-03" db="EMBL/GenBank/DDBJ databases">
        <title>The genome sequence of a newly discovered highly antifungal drug resistant Aspergillus species, Aspergillus tanneri NIH 1004.</title>
        <authorList>
            <person name="Mounaud S."/>
            <person name="Singh I."/>
            <person name="Joardar V."/>
            <person name="Pakala S."/>
            <person name="Pakala S."/>
            <person name="Venepally P."/>
            <person name="Hoover J."/>
            <person name="Nierman W."/>
            <person name="Chung J."/>
            <person name="Losada L."/>
        </authorList>
    </citation>
    <scope>NUCLEOTIDE SEQUENCE [LARGE SCALE GENOMIC DNA]</scope>
    <source>
        <strain evidence="2 3">NIH1004</strain>
    </source>
</reference>
<organism evidence="2 3">
    <name type="scientific">Aspergillus tanneri</name>
    <dbReference type="NCBI Taxonomy" id="1220188"/>
    <lineage>
        <taxon>Eukaryota</taxon>
        <taxon>Fungi</taxon>
        <taxon>Dikarya</taxon>
        <taxon>Ascomycota</taxon>
        <taxon>Pezizomycotina</taxon>
        <taxon>Eurotiomycetes</taxon>
        <taxon>Eurotiomycetidae</taxon>
        <taxon>Eurotiales</taxon>
        <taxon>Aspergillaceae</taxon>
        <taxon>Aspergillus</taxon>
        <taxon>Aspergillus subgen. Circumdati</taxon>
    </lineage>
</organism>
<proteinExistence type="predicted"/>
<dbReference type="SMART" id="SM00829">
    <property type="entry name" value="PKS_ER"/>
    <property type="match status" value="1"/>
</dbReference>
<dbReference type="InterPro" id="IPR020843">
    <property type="entry name" value="ER"/>
</dbReference>
<dbReference type="CDD" id="cd05289">
    <property type="entry name" value="MDR_like_2"/>
    <property type="match status" value="1"/>
</dbReference>
<dbReference type="SUPFAM" id="SSF50129">
    <property type="entry name" value="GroES-like"/>
    <property type="match status" value="1"/>
</dbReference>
<dbReference type="EMBL" id="SOSA01000083">
    <property type="protein sequence ID" value="THC97208.1"/>
    <property type="molecule type" value="Genomic_DNA"/>
</dbReference>
<evidence type="ECO:0000259" key="1">
    <source>
        <dbReference type="SMART" id="SM00829"/>
    </source>
</evidence>
<feature type="domain" description="Enoyl reductase (ER)" evidence="1">
    <location>
        <begin position="10"/>
        <end position="329"/>
    </location>
</feature>
<dbReference type="VEuPathDB" id="FungiDB:EYZ11_003317"/>
<evidence type="ECO:0000313" key="3">
    <source>
        <dbReference type="Proteomes" id="UP000308092"/>
    </source>
</evidence>
<sequence>MRAIAISSYSTPSGYELRDLPKPELRRENDVIIKVHAASVNPVDVKLASGQMKMVFQSLFPSPIGFDCAGTVVEIGSEVTRFKVGDEDCAALKPSSISFGDAASLPLAAVTAIQALRKYDGDLSGKTVFIPAGLSGTGAYACQLAKNVFKAGKVITTVSTAKVPKVAELLGDNVVDEIIDYKESDPATAIPAKSVDFLFDTVGVAMEYLPLVRQDGWVISISTMPSGSQLQEWDIMHLPHNPTVPAYVRIPLNLLDRMKRLKAQRYGAHYEYMFLTPSGEDLDSLRAWVEEGKVRPVVGTVADFHDIDAIRRVCQVVYDGQGGLGKVVISMVE</sequence>
<dbReference type="Gene3D" id="3.40.50.720">
    <property type="entry name" value="NAD(P)-binding Rossmann-like Domain"/>
    <property type="match status" value="1"/>
</dbReference>
<dbReference type="SUPFAM" id="SSF51735">
    <property type="entry name" value="NAD(P)-binding Rossmann-fold domains"/>
    <property type="match status" value="1"/>
</dbReference>
<comment type="caution">
    <text evidence="2">The sequence shown here is derived from an EMBL/GenBank/DDBJ whole genome shotgun (WGS) entry which is preliminary data.</text>
</comment>
<accession>A0A4S3JQR4</accession>
<dbReference type="Pfam" id="PF08240">
    <property type="entry name" value="ADH_N"/>
    <property type="match status" value="1"/>
</dbReference>
<keyword evidence="3" id="KW-1185">Reference proteome</keyword>
<gene>
    <name evidence="2" type="ORF">EYZ11_003317</name>
</gene>
<evidence type="ECO:0000313" key="2">
    <source>
        <dbReference type="EMBL" id="THC97208.1"/>
    </source>
</evidence>
<dbReference type="PANTHER" id="PTHR11695">
    <property type="entry name" value="ALCOHOL DEHYDROGENASE RELATED"/>
    <property type="match status" value="1"/>
</dbReference>
<dbReference type="STRING" id="1220188.A0A4S3JQR4"/>
<dbReference type="InterPro" id="IPR013154">
    <property type="entry name" value="ADH-like_N"/>
</dbReference>
<name>A0A4S3JQR4_9EURO</name>
<dbReference type="InterPro" id="IPR036291">
    <property type="entry name" value="NAD(P)-bd_dom_sf"/>
</dbReference>
<dbReference type="AlphaFoldDB" id="A0A4S3JQR4"/>
<dbReference type="PANTHER" id="PTHR11695:SF294">
    <property type="entry name" value="RETICULON-4-INTERACTING PROTEIN 1, MITOCHONDRIAL"/>
    <property type="match status" value="1"/>
</dbReference>